<accession>A0A0F9V0X4</accession>
<dbReference type="EMBL" id="LAZR01000049">
    <property type="protein sequence ID" value="KKN98870.1"/>
    <property type="molecule type" value="Genomic_DNA"/>
</dbReference>
<reference evidence="1" key="1">
    <citation type="journal article" date="2015" name="Nature">
        <title>Complex archaea that bridge the gap between prokaryotes and eukaryotes.</title>
        <authorList>
            <person name="Spang A."/>
            <person name="Saw J.H."/>
            <person name="Jorgensen S.L."/>
            <person name="Zaremba-Niedzwiedzka K."/>
            <person name="Martijn J."/>
            <person name="Lind A.E."/>
            <person name="van Eijk R."/>
            <person name="Schleper C."/>
            <person name="Guy L."/>
            <person name="Ettema T.J."/>
        </authorList>
    </citation>
    <scope>NUCLEOTIDE SEQUENCE</scope>
</reference>
<evidence type="ECO:0000313" key="1">
    <source>
        <dbReference type="EMBL" id="KKN98870.1"/>
    </source>
</evidence>
<name>A0A0F9V0X4_9ZZZZ</name>
<proteinExistence type="predicted"/>
<gene>
    <name evidence="1" type="ORF">LCGC14_0141110</name>
</gene>
<protein>
    <submittedName>
        <fullName evidence="1">Uncharacterized protein</fullName>
    </submittedName>
</protein>
<dbReference type="AlphaFoldDB" id="A0A0F9V0X4"/>
<comment type="caution">
    <text evidence="1">The sequence shown here is derived from an EMBL/GenBank/DDBJ whole genome shotgun (WGS) entry which is preliminary data.</text>
</comment>
<organism evidence="1">
    <name type="scientific">marine sediment metagenome</name>
    <dbReference type="NCBI Taxonomy" id="412755"/>
    <lineage>
        <taxon>unclassified sequences</taxon>
        <taxon>metagenomes</taxon>
        <taxon>ecological metagenomes</taxon>
    </lineage>
</organism>
<sequence length="495" mass="53249">MAVTNAFVNFGAEYEFLSADGSIYNSLKVLDDSTFLLSYDDGSDSHKGKSRIASVSGTTITYGSIYEYISTPGIGNYVDTAILTPSKFILAFTDETDSGHGTLRVGSISGTTITFGSETEFLSTGRAAYLSISALDDSSFVISYADWSDGRKGKVIIGTVSGTTISLGSATTFYSSNEAINTRTASFNASKFVLCYKQGNAGDLQGTARIGTVSGTTITLGSEVDFTNIASSSSFSIDVDILTSSRFVVCYRDENDSEHGTSRIGAVDGTTITFGSEAEFLPSGGASQTIVERINNINFAVFYQDEADSNHGTIKIGTIEDTDITFGDETEFLSTNGVNYISFGTLSVDKLVVAYTDVADSNHGTAKIGLATVGVVIGNAVTGEVLRIIHRLHKTQDHDPQLFNTFDVSPSGVNIQVWDIIDGANNLVSTPISGCYQIGSTNTWGWSTANLPFTQSLQKYHYYFRMISNENESQYGEFFITVPEQGHRSYTDWEG</sequence>